<protein>
    <submittedName>
        <fullName evidence="1">Uncharacterized protein</fullName>
    </submittedName>
</protein>
<dbReference type="EMBL" id="JAOYFB010000038">
    <property type="protein sequence ID" value="KAK4028338.1"/>
    <property type="molecule type" value="Genomic_DNA"/>
</dbReference>
<evidence type="ECO:0000313" key="2">
    <source>
        <dbReference type="Proteomes" id="UP001234178"/>
    </source>
</evidence>
<dbReference type="Proteomes" id="UP001234178">
    <property type="component" value="Unassembled WGS sequence"/>
</dbReference>
<accession>A0ABR0AT89</accession>
<reference evidence="1 2" key="1">
    <citation type="journal article" date="2023" name="Nucleic Acids Res.">
        <title>The hologenome of Daphnia magna reveals possible DNA methylation and microbiome-mediated evolution of the host genome.</title>
        <authorList>
            <person name="Chaturvedi A."/>
            <person name="Li X."/>
            <person name="Dhandapani V."/>
            <person name="Marshall H."/>
            <person name="Kissane S."/>
            <person name="Cuenca-Cambronero M."/>
            <person name="Asole G."/>
            <person name="Calvet F."/>
            <person name="Ruiz-Romero M."/>
            <person name="Marangio P."/>
            <person name="Guigo R."/>
            <person name="Rago D."/>
            <person name="Mirbahai L."/>
            <person name="Eastwood N."/>
            <person name="Colbourne J.K."/>
            <person name="Zhou J."/>
            <person name="Mallon E."/>
            <person name="Orsini L."/>
        </authorList>
    </citation>
    <scope>NUCLEOTIDE SEQUENCE [LARGE SCALE GENOMIC DNA]</scope>
    <source>
        <strain evidence="1">LRV0_1</strain>
    </source>
</reference>
<evidence type="ECO:0000313" key="1">
    <source>
        <dbReference type="EMBL" id="KAK4028338.1"/>
    </source>
</evidence>
<keyword evidence="2" id="KW-1185">Reference proteome</keyword>
<proteinExistence type="predicted"/>
<comment type="caution">
    <text evidence="1">The sequence shown here is derived from an EMBL/GenBank/DDBJ whole genome shotgun (WGS) entry which is preliminary data.</text>
</comment>
<name>A0ABR0AT89_9CRUS</name>
<sequence length="77" mass="8391">MKKNFYPALWLTYFVAPTPKPNLLEAPKKSSCTKPQSLGQLNVVYNKDNKYADITITRPSATSMAAANGAMPSLTSP</sequence>
<organism evidence="1 2">
    <name type="scientific">Daphnia magna</name>
    <dbReference type="NCBI Taxonomy" id="35525"/>
    <lineage>
        <taxon>Eukaryota</taxon>
        <taxon>Metazoa</taxon>
        <taxon>Ecdysozoa</taxon>
        <taxon>Arthropoda</taxon>
        <taxon>Crustacea</taxon>
        <taxon>Branchiopoda</taxon>
        <taxon>Diplostraca</taxon>
        <taxon>Cladocera</taxon>
        <taxon>Anomopoda</taxon>
        <taxon>Daphniidae</taxon>
        <taxon>Daphnia</taxon>
    </lineage>
</organism>
<gene>
    <name evidence="1" type="ORF">OUZ56_017618</name>
</gene>